<dbReference type="RefSeq" id="WP_012289927.1">
    <property type="nucleotide sequence ID" value="NC_010371.1"/>
</dbReference>
<name>B0S4H3_FINM2</name>
<reference evidence="1 2" key="1">
    <citation type="journal article" date="2008" name="DNA Res.">
        <title>Complete genome sequence of Finegoldia magna, an anaerobic opportunistic pathogen.</title>
        <authorList>
            <person name="Goto T."/>
            <person name="Yamashita A."/>
            <person name="Hirakawa H."/>
            <person name="Matsutani M."/>
            <person name="Todo K."/>
            <person name="Ohshima K."/>
            <person name="Toh H."/>
            <person name="Miyamoto K."/>
            <person name="Kuhara S."/>
            <person name="Hattori M."/>
            <person name="Shimizu T."/>
            <person name="Akimoto S."/>
        </authorList>
    </citation>
    <scope>NUCLEOTIDE SEQUENCE [LARGE SCALE GENOMIC DNA]</scope>
    <source>
        <strain evidence="2">ATCC 29328 / DSM 20472 / WAL 2508</strain>
        <plasmid evidence="1 2">pFMC</plasmid>
    </source>
</reference>
<dbReference type="KEGG" id="fma:FMG_P0115"/>
<protein>
    <submittedName>
        <fullName evidence="1">Uncharacterized protein</fullName>
    </submittedName>
</protein>
<proteinExistence type="predicted"/>
<organism evidence="1 2">
    <name type="scientific">Finegoldia magna (strain ATCC 29328 / DSM 20472 / WAL 2508)</name>
    <name type="common">Peptostreptococcus magnus</name>
    <dbReference type="NCBI Taxonomy" id="334413"/>
    <lineage>
        <taxon>Bacteria</taxon>
        <taxon>Bacillati</taxon>
        <taxon>Bacillota</taxon>
        <taxon>Tissierellia</taxon>
        <taxon>Tissierellales</taxon>
        <taxon>Peptoniphilaceae</taxon>
        <taxon>Finegoldia</taxon>
    </lineage>
</organism>
<keyword evidence="1" id="KW-0614">Plasmid</keyword>
<gene>
    <name evidence="1" type="ordered locus">FMG_P0115</name>
</gene>
<evidence type="ECO:0000313" key="2">
    <source>
        <dbReference type="Proteomes" id="UP000001319"/>
    </source>
</evidence>
<dbReference type="Proteomes" id="UP000001319">
    <property type="component" value="Plasmid pFMC"/>
</dbReference>
<sequence>MYGIIVKKDNTILPPSYYPLMQGKICFQDGNIKIFFEGAMMRMMLSNRPLFGMNKIKDDKDEYKISVNNINLEFRNISSLLKDRYIGTKFENNDMTKDQFLMSFTTNHKYEIMYGFGIGNDAKKFFLSQKYIELAKTSMSWYK</sequence>
<dbReference type="EMBL" id="AP008972">
    <property type="protein sequence ID" value="BAG09164.1"/>
    <property type="molecule type" value="Genomic_DNA"/>
</dbReference>
<accession>B0S4H3</accession>
<dbReference type="AlphaFoldDB" id="B0S4H3"/>
<keyword evidence="2" id="KW-1185">Reference proteome</keyword>
<dbReference type="HOGENOM" id="CLU_1803303_0_0_9"/>
<evidence type="ECO:0000313" key="1">
    <source>
        <dbReference type="EMBL" id="BAG09164.1"/>
    </source>
</evidence>
<geneLocation type="plasmid" evidence="1 2">
    <name>pFMC</name>
</geneLocation>